<name>A0A9Q0UNF8_9ROSI</name>
<dbReference type="EMBL" id="JAPFFM010000011">
    <property type="protein sequence ID" value="KAJ6733102.1"/>
    <property type="molecule type" value="Genomic_DNA"/>
</dbReference>
<dbReference type="Proteomes" id="UP001151752">
    <property type="component" value="Chromosome 7"/>
</dbReference>
<comment type="caution">
    <text evidence="1">The sequence shown here is derived from an EMBL/GenBank/DDBJ whole genome shotgun (WGS) entry which is preliminary data.</text>
</comment>
<accession>A0A9Q0UNF8</accession>
<protein>
    <submittedName>
        <fullName evidence="1">Uncharacterized protein</fullName>
    </submittedName>
</protein>
<reference evidence="1" key="2">
    <citation type="journal article" date="2023" name="Int. J. Mol. Sci.">
        <title>De Novo Assembly and Annotation of 11 Diverse Shrub Willow (Salix) Genomes Reveals Novel Gene Organization in Sex-Linked Regions.</title>
        <authorList>
            <person name="Hyden B."/>
            <person name="Feng K."/>
            <person name="Yates T.B."/>
            <person name="Jawdy S."/>
            <person name="Cereghino C."/>
            <person name="Smart L.B."/>
            <person name="Muchero W."/>
        </authorList>
    </citation>
    <scope>NUCLEOTIDE SEQUENCE</scope>
    <source>
        <tissue evidence="1">Shoot tip</tissue>
    </source>
</reference>
<evidence type="ECO:0000313" key="2">
    <source>
        <dbReference type="Proteomes" id="UP001151752"/>
    </source>
</evidence>
<proteinExistence type="predicted"/>
<evidence type="ECO:0000313" key="1">
    <source>
        <dbReference type="EMBL" id="KAJ6733102.1"/>
    </source>
</evidence>
<organism evidence="1 2">
    <name type="scientific">Salix koriyanagi</name>
    <dbReference type="NCBI Taxonomy" id="2511006"/>
    <lineage>
        <taxon>Eukaryota</taxon>
        <taxon>Viridiplantae</taxon>
        <taxon>Streptophyta</taxon>
        <taxon>Embryophyta</taxon>
        <taxon>Tracheophyta</taxon>
        <taxon>Spermatophyta</taxon>
        <taxon>Magnoliopsida</taxon>
        <taxon>eudicotyledons</taxon>
        <taxon>Gunneridae</taxon>
        <taxon>Pentapetalae</taxon>
        <taxon>rosids</taxon>
        <taxon>fabids</taxon>
        <taxon>Malpighiales</taxon>
        <taxon>Salicaceae</taxon>
        <taxon>Saliceae</taxon>
        <taxon>Salix</taxon>
    </lineage>
</organism>
<gene>
    <name evidence="1" type="ORF">OIU74_004958</name>
</gene>
<feature type="non-terminal residue" evidence="1">
    <location>
        <position position="65"/>
    </location>
</feature>
<dbReference type="AlphaFoldDB" id="A0A9Q0UNF8"/>
<keyword evidence="2" id="KW-1185">Reference proteome</keyword>
<reference evidence="1" key="1">
    <citation type="submission" date="2022-11" db="EMBL/GenBank/DDBJ databases">
        <authorList>
            <person name="Hyden B.L."/>
            <person name="Feng K."/>
            <person name="Yates T."/>
            <person name="Jawdy S."/>
            <person name="Smart L.B."/>
            <person name="Muchero W."/>
        </authorList>
    </citation>
    <scope>NUCLEOTIDE SEQUENCE</scope>
    <source>
        <tissue evidence="1">Shoot tip</tissue>
    </source>
</reference>
<sequence>MTLTWTPGPLLSWTKRTRLRIFRLARSGLPPLSFRRRIPARSSFFPRRKFSLANSHLSGTTFLKP</sequence>